<feature type="region of interest" description="Disordered" evidence="1">
    <location>
        <begin position="484"/>
        <end position="503"/>
    </location>
</feature>
<feature type="region of interest" description="Disordered" evidence="1">
    <location>
        <begin position="1"/>
        <end position="103"/>
    </location>
</feature>
<proteinExistence type="predicted"/>
<dbReference type="InterPro" id="IPR056024">
    <property type="entry name" value="DUF7605"/>
</dbReference>
<evidence type="ECO:0000256" key="1">
    <source>
        <dbReference type="SAM" id="MobiDB-lite"/>
    </source>
</evidence>
<dbReference type="Pfam" id="PF00350">
    <property type="entry name" value="Dynamin_N"/>
    <property type="match status" value="1"/>
</dbReference>
<dbReference type="PANTHER" id="PTHR36681">
    <property type="entry name" value="NUCLEAR GTPASE, GERMINAL CENTER-ASSOCIATED, TANDEM DUPLICATE 3"/>
    <property type="match status" value="1"/>
</dbReference>
<reference evidence="4" key="1">
    <citation type="submission" date="2021-12" db="EMBL/GenBank/DDBJ databases">
        <title>Black yeast isolated from Biological Soil Crust.</title>
        <authorList>
            <person name="Kurbessoian T."/>
        </authorList>
    </citation>
    <scope>NUCLEOTIDE SEQUENCE</scope>
    <source>
        <strain evidence="4">CCFEE 5208</strain>
    </source>
</reference>
<evidence type="ECO:0000313" key="5">
    <source>
        <dbReference type="EMBL" id="KAK0966230.1"/>
    </source>
</evidence>
<feature type="compositionally biased region" description="Acidic residues" evidence="1">
    <location>
        <begin position="74"/>
        <end position="102"/>
    </location>
</feature>
<dbReference type="Proteomes" id="UP001168146">
    <property type="component" value="Unassembled WGS sequence"/>
</dbReference>
<dbReference type="EMBL" id="JASUXU010000090">
    <property type="protein sequence ID" value="KAK0308126.1"/>
    <property type="molecule type" value="Genomic_DNA"/>
</dbReference>
<dbReference type="Proteomes" id="UP001175353">
    <property type="component" value="Unassembled WGS sequence"/>
</dbReference>
<sequence>MATSPLDDVEMDDSSPPPPSILGKRKREYDEDSDEDNDEDNNEGTLFIPDESDMSLVVYGTKSARDDDILHADSEDEGEADIVDDEESVDGALDDDDDDQDVYTESTESYPGYAIYDQAIPAVKDQLTNISQTVLALLQAHGDGGKHVETHLNAAKALEEVPSTKRLRVALIGNAGVGKSSTLNAITDIANLAKSLASGMSCTNLPTEYRNPFTDQSKPYAAIIRYHDSKGIKRLLADYAKDYYLFEFEFDEDWDEETCQMFNKRSKTAFNTLHMLFRDLEEFSTREAAEEYLQKHHMDTSGQALKFMHQACLEMLQNKRVIDGEPSESYQAASLAKLRKQIDPVMGSISSSDQPALWPLVKHISIGVQGSRVLDVMTLIDLPGSSDNNESRAELVKEYIKTCDYIWVVAPISRVIDDGTTFNMVHRYGKLFRGRIMVVTTHSDADIDSKLVAHLRDQGLDVQRWYELNNKCKEEVKKIKQLDEENKRARRKKSRQTKSTMLDTQGKEDELIARRKALRIDELLRFEIIVQARNRYVTDQLRLMLNGHLPKGTTLAVSCISTSHYAAIKAGRSMHGCRLSANGTGVPALRAHALALPAPGVLQALEQYCFEDFNVFLKNAQLWVKTTNLDRRAELLELAKVPLKNLDGRFELRVVSFRDGLKNGLVNALHQHFDVARESALKVLNQKRKKHPSTIRAFVRKHGNHSTKLCPKESWNEQFVKSITDFIDQPWEAFENHRTQSMDQLKDALIQDMRNILPDIAKEHPLSSKALPTARLAGLIEAQVGALSNIFQKNLHPYSKDLRNIRMDVTQDSKENYFSRTILPVYEECDVDKGSGVVQRCLAKLEAHLAKPRSESPFTKIARSLTIALIKNNAKHTSTAEGSLKKGVETIFESLYAAFDRLIEVTVEEPEERAAREGLQNILGTLEEAHRVAEDLLKGVKGRYPG</sequence>
<dbReference type="SUPFAM" id="SSF52540">
    <property type="entry name" value="P-loop containing nucleoside triphosphate hydrolases"/>
    <property type="match status" value="1"/>
</dbReference>
<evidence type="ECO:0000313" key="6">
    <source>
        <dbReference type="Proteomes" id="UP001175353"/>
    </source>
</evidence>
<name>A0AAN6K5Q4_9PEZI</name>
<dbReference type="Gene3D" id="3.40.50.300">
    <property type="entry name" value="P-loop containing nucleotide triphosphate hydrolases"/>
    <property type="match status" value="2"/>
</dbReference>
<organism evidence="5 6">
    <name type="scientific">Friedmanniomyces endolithicus</name>
    <dbReference type="NCBI Taxonomy" id="329885"/>
    <lineage>
        <taxon>Eukaryota</taxon>
        <taxon>Fungi</taxon>
        <taxon>Dikarya</taxon>
        <taxon>Ascomycota</taxon>
        <taxon>Pezizomycotina</taxon>
        <taxon>Dothideomycetes</taxon>
        <taxon>Dothideomycetidae</taxon>
        <taxon>Mycosphaerellales</taxon>
        <taxon>Teratosphaeriaceae</taxon>
        <taxon>Friedmanniomyces</taxon>
    </lineage>
</organism>
<feature type="compositionally biased region" description="Basic and acidic residues" evidence="1">
    <location>
        <begin position="63"/>
        <end position="73"/>
    </location>
</feature>
<dbReference type="EMBL" id="JAUJLE010000233">
    <property type="protein sequence ID" value="KAK0966230.1"/>
    <property type="molecule type" value="Genomic_DNA"/>
</dbReference>
<keyword evidence="6" id="KW-1185">Reference proteome</keyword>
<dbReference type="AlphaFoldDB" id="A0AAN6K5Q4"/>
<dbReference type="InterPro" id="IPR027417">
    <property type="entry name" value="P-loop_NTPase"/>
</dbReference>
<dbReference type="InterPro" id="IPR045063">
    <property type="entry name" value="Dynamin_N"/>
</dbReference>
<reference evidence="5" key="2">
    <citation type="submission" date="2023-06" db="EMBL/GenBank/DDBJ databases">
        <title>Black Yeasts Isolated from many extreme environments.</title>
        <authorList>
            <person name="Coleine C."/>
            <person name="Stajich J.E."/>
            <person name="Selbmann L."/>
        </authorList>
    </citation>
    <scope>NUCLEOTIDE SEQUENCE</scope>
    <source>
        <strain evidence="5">CCFEE 5200</strain>
    </source>
</reference>
<dbReference type="Pfam" id="PF24564">
    <property type="entry name" value="DUF7605"/>
    <property type="match status" value="1"/>
</dbReference>
<comment type="caution">
    <text evidence="5">The sequence shown here is derived from an EMBL/GenBank/DDBJ whole genome shotgun (WGS) entry which is preliminary data.</text>
</comment>
<feature type="domain" description="Dynamin N-terminal" evidence="2">
    <location>
        <begin position="169"/>
        <end position="439"/>
    </location>
</feature>
<dbReference type="PANTHER" id="PTHR36681:SF3">
    <property type="entry name" value="NUCLEAR GTPASE, GERMINAL CENTER-ASSOCIATED, TANDEM DUPLICATE 3"/>
    <property type="match status" value="1"/>
</dbReference>
<evidence type="ECO:0000259" key="2">
    <source>
        <dbReference type="Pfam" id="PF00350"/>
    </source>
</evidence>
<gene>
    <name evidence="4" type="ORF">LTR82_015700</name>
    <name evidence="5" type="ORF">LTR91_017636</name>
</gene>
<feature type="compositionally biased region" description="Acidic residues" evidence="1">
    <location>
        <begin position="30"/>
        <end position="42"/>
    </location>
</feature>
<evidence type="ECO:0000259" key="3">
    <source>
        <dbReference type="Pfam" id="PF24564"/>
    </source>
</evidence>
<feature type="domain" description="DUF7605" evidence="3">
    <location>
        <begin position="675"/>
        <end position="851"/>
    </location>
</feature>
<protein>
    <recommendedName>
        <fullName evidence="7">G domain-containing protein</fullName>
    </recommendedName>
</protein>
<accession>A0AAN6K5Q4</accession>
<evidence type="ECO:0000313" key="4">
    <source>
        <dbReference type="EMBL" id="KAK0308126.1"/>
    </source>
</evidence>
<evidence type="ECO:0008006" key="7">
    <source>
        <dbReference type="Google" id="ProtNLM"/>
    </source>
</evidence>